<proteinExistence type="predicted"/>
<evidence type="ECO:0000256" key="1">
    <source>
        <dbReference type="SAM" id="MobiDB-lite"/>
    </source>
</evidence>
<evidence type="ECO:0000313" key="3">
    <source>
        <dbReference type="Proteomes" id="UP000827092"/>
    </source>
</evidence>
<feature type="non-terminal residue" evidence="2">
    <location>
        <position position="1"/>
    </location>
</feature>
<dbReference type="Proteomes" id="UP000827092">
    <property type="component" value="Unassembled WGS sequence"/>
</dbReference>
<protein>
    <submittedName>
        <fullName evidence="2">Uncharacterized protein</fullName>
    </submittedName>
</protein>
<organism evidence="2 3">
    <name type="scientific">Oedothorax gibbosus</name>
    <dbReference type="NCBI Taxonomy" id="931172"/>
    <lineage>
        <taxon>Eukaryota</taxon>
        <taxon>Metazoa</taxon>
        <taxon>Ecdysozoa</taxon>
        <taxon>Arthropoda</taxon>
        <taxon>Chelicerata</taxon>
        <taxon>Arachnida</taxon>
        <taxon>Araneae</taxon>
        <taxon>Araneomorphae</taxon>
        <taxon>Entelegynae</taxon>
        <taxon>Araneoidea</taxon>
        <taxon>Linyphiidae</taxon>
        <taxon>Erigoninae</taxon>
        <taxon>Oedothorax</taxon>
    </lineage>
</organism>
<keyword evidence="3" id="KW-1185">Reference proteome</keyword>
<evidence type="ECO:0000313" key="2">
    <source>
        <dbReference type="EMBL" id="KAG8172589.1"/>
    </source>
</evidence>
<reference evidence="2 3" key="1">
    <citation type="journal article" date="2022" name="Nat. Ecol. Evol.">
        <title>A masculinizing supergene underlies an exaggerated male reproductive morph in a spider.</title>
        <authorList>
            <person name="Hendrickx F."/>
            <person name="De Corte Z."/>
            <person name="Sonet G."/>
            <person name="Van Belleghem S.M."/>
            <person name="Kostlbacher S."/>
            <person name="Vangestel C."/>
        </authorList>
    </citation>
    <scope>NUCLEOTIDE SEQUENCE [LARGE SCALE GENOMIC DNA]</scope>
    <source>
        <strain evidence="2">W744_W776</strain>
    </source>
</reference>
<comment type="caution">
    <text evidence="2">The sequence shown here is derived from an EMBL/GenBank/DDBJ whole genome shotgun (WGS) entry which is preliminary data.</text>
</comment>
<name>A0AAV6TLY5_9ARAC</name>
<dbReference type="AlphaFoldDB" id="A0AAV6TLY5"/>
<gene>
    <name evidence="2" type="ORF">JTE90_015820</name>
</gene>
<feature type="region of interest" description="Disordered" evidence="1">
    <location>
        <begin position="18"/>
        <end position="50"/>
    </location>
</feature>
<dbReference type="EMBL" id="JAFNEN010002556">
    <property type="protein sequence ID" value="KAG8172589.1"/>
    <property type="molecule type" value="Genomic_DNA"/>
</dbReference>
<sequence length="50" mass="5702">LDRQRPFTANLLHRETTLLPMDPEGNAGNHGRESTQPLLPFLYNPNDGMR</sequence>
<accession>A0AAV6TLY5</accession>